<protein>
    <recommendedName>
        <fullName evidence="7">Sugar phosphate transporter domain-containing protein</fullName>
    </recommendedName>
</protein>
<dbReference type="GO" id="GO:0016020">
    <property type="term" value="C:membrane"/>
    <property type="evidence" value="ECO:0007669"/>
    <property type="project" value="UniProtKB-SubCell"/>
</dbReference>
<dbReference type="PANTHER" id="PTHR11132">
    <property type="entry name" value="SOLUTE CARRIER FAMILY 35"/>
    <property type="match status" value="1"/>
</dbReference>
<name>A0AAV1MAB7_9NEOP</name>
<evidence type="ECO:0000256" key="3">
    <source>
        <dbReference type="ARBA" id="ARBA00022989"/>
    </source>
</evidence>
<keyword evidence="9" id="KW-1185">Reference proteome</keyword>
<dbReference type="SUPFAM" id="SSF103481">
    <property type="entry name" value="Multidrug resistance efflux transporter EmrE"/>
    <property type="match status" value="1"/>
</dbReference>
<accession>A0AAV1MAB7</accession>
<dbReference type="Pfam" id="PF03151">
    <property type="entry name" value="TPT"/>
    <property type="match status" value="1"/>
</dbReference>
<keyword evidence="6" id="KW-0732">Signal</keyword>
<feature type="chain" id="PRO_5043763083" description="Sugar phosphate transporter domain-containing protein" evidence="6">
    <location>
        <begin position="27"/>
        <end position="317"/>
    </location>
</feature>
<feature type="transmembrane region" description="Helical" evidence="5">
    <location>
        <begin position="42"/>
        <end position="63"/>
    </location>
</feature>
<evidence type="ECO:0000313" key="9">
    <source>
        <dbReference type="Proteomes" id="UP001314205"/>
    </source>
</evidence>
<comment type="caution">
    <text evidence="8">The sequence shown here is derived from an EMBL/GenBank/DDBJ whole genome shotgun (WGS) entry which is preliminary data.</text>
</comment>
<evidence type="ECO:0000259" key="7">
    <source>
        <dbReference type="Pfam" id="PF03151"/>
    </source>
</evidence>
<comment type="subcellular location">
    <subcellularLocation>
        <location evidence="1">Membrane</location>
        <topology evidence="1">Multi-pass membrane protein</topology>
    </subcellularLocation>
</comment>
<dbReference type="Proteomes" id="UP001314205">
    <property type="component" value="Unassembled WGS sequence"/>
</dbReference>
<evidence type="ECO:0000256" key="2">
    <source>
        <dbReference type="ARBA" id="ARBA00022692"/>
    </source>
</evidence>
<dbReference type="AlphaFoldDB" id="A0AAV1MAB7"/>
<keyword evidence="3 5" id="KW-1133">Transmembrane helix</keyword>
<feature type="transmembrane region" description="Helical" evidence="5">
    <location>
        <begin position="75"/>
        <end position="99"/>
    </location>
</feature>
<evidence type="ECO:0000256" key="6">
    <source>
        <dbReference type="SAM" id="SignalP"/>
    </source>
</evidence>
<evidence type="ECO:0000313" key="8">
    <source>
        <dbReference type="EMBL" id="CAK1604646.1"/>
    </source>
</evidence>
<dbReference type="InterPro" id="IPR050186">
    <property type="entry name" value="TPT_transporter"/>
</dbReference>
<dbReference type="EMBL" id="CAVLGL010000159">
    <property type="protein sequence ID" value="CAK1604646.1"/>
    <property type="molecule type" value="Genomic_DNA"/>
</dbReference>
<feature type="domain" description="Sugar phosphate transporter" evidence="7">
    <location>
        <begin position="13"/>
        <end position="298"/>
    </location>
</feature>
<proteinExistence type="predicted"/>
<feature type="transmembrane region" description="Helical" evidence="5">
    <location>
        <begin position="156"/>
        <end position="175"/>
    </location>
</feature>
<evidence type="ECO:0000256" key="1">
    <source>
        <dbReference type="ARBA" id="ARBA00004141"/>
    </source>
</evidence>
<organism evidence="8 9">
    <name type="scientific">Parnassius mnemosyne</name>
    <name type="common">clouded apollo</name>
    <dbReference type="NCBI Taxonomy" id="213953"/>
    <lineage>
        <taxon>Eukaryota</taxon>
        <taxon>Metazoa</taxon>
        <taxon>Ecdysozoa</taxon>
        <taxon>Arthropoda</taxon>
        <taxon>Hexapoda</taxon>
        <taxon>Insecta</taxon>
        <taxon>Pterygota</taxon>
        <taxon>Neoptera</taxon>
        <taxon>Endopterygota</taxon>
        <taxon>Lepidoptera</taxon>
        <taxon>Glossata</taxon>
        <taxon>Ditrysia</taxon>
        <taxon>Papilionoidea</taxon>
        <taxon>Papilionidae</taxon>
        <taxon>Parnassiinae</taxon>
        <taxon>Parnassini</taxon>
        <taxon>Parnassius</taxon>
        <taxon>Driopa</taxon>
    </lineage>
</organism>
<feature type="transmembrane region" description="Helical" evidence="5">
    <location>
        <begin position="196"/>
        <end position="215"/>
    </location>
</feature>
<keyword evidence="4 5" id="KW-0472">Membrane</keyword>
<feature type="transmembrane region" description="Helical" evidence="5">
    <location>
        <begin position="132"/>
        <end position="150"/>
    </location>
</feature>
<feature type="signal peptide" evidence="6">
    <location>
        <begin position="1"/>
        <end position="26"/>
    </location>
</feature>
<dbReference type="InterPro" id="IPR037185">
    <property type="entry name" value="EmrE-like"/>
</dbReference>
<evidence type="ECO:0000256" key="4">
    <source>
        <dbReference type="ARBA" id="ARBA00023136"/>
    </source>
</evidence>
<dbReference type="InterPro" id="IPR004853">
    <property type="entry name" value="Sugar_P_trans_dom"/>
</dbReference>
<sequence length="317" mass="33280">MGTAGGRREALTVVALCIAWYTLSSASNVVGKLAMTEFPYPLTVTMVQLLSVVVYSAPAFALCGVRREPEYPRSYYWRMLVPLAIAKFFTTLFSQVSIWKVPISYAHTVKATTPLWTAALARVLLGERQPRGVQVALLLIALGVAVASATELQFHALGLAAALASAALLSLQHIFSKRVMRDTGVHHLRLLQKLGGLALVLLLPVWAVCEARGAAGSAWGGAGGAGGARLAADGALAWLQALAAFSVLSRVSPLAYAVASAAKRAAVVGASLLLLRNPAPPLNLAGMALAALGVLAYNRAKLQARTHSPHARPLLPV</sequence>
<gene>
    <name evidence="8" type="ORF">PARMNEM_LOCUS22837</name>
</gene>
<feature type="transmembrane region" description="Helical" evidence="5">
    <location>
        <begin position="105"/>
        <end position="125"/>
    </location>
</feature>
<evidence type="ECO:0000256" key="5">
    <source>
        <dbReference type="SAM" id="Phobius"/>
    </source>
</evidence>
<keyword evidence="2 5" id="KW-0812">Transmembrane</keyword>
<feature type="transmembrane region" description="Helical" evidence="5">
    <location>
        <begin position="227"/>
        <end position="247"/>
    </location>
</feature>
<reference evidence="8 9" key="1">
    <citation type="submission" date="2023-11" db="EMBL/GenBank/DDBJ databases">
        <authorList>
            <person name="Hedman E."/>
            <person name="Englund M."/>
            <person name="Stromberg M."/>
            <person name="Nyberg Akerstrom W."/>
            <person name="Nylinder S."/>
            <person name="Jareborg N."/>
            <person name="Kallberg Y."/>
            <person name="Kronander E."/>
        </authorList>
    </citation>
    <scope>NUCLEOTIDE SEQUENCE [LARGE SCALE GENOMIC DNA]</scope>
</reference>